<dbReference type="InterPro" id="IPR029016">
    <property type="entry name" value="GAF-like_dom_sf"/>
</dbReference>
<dbReference type="OrthoDB" id="9759607at2"/>
<dbReference type="AlphaFoldDB" id="A0A3R9PMT8"/>
<feature type="domain" description="GGDEF" evidence="1">
    <location>
        <begin position="458"/>
        <end position="586"/>
    </location>
</feature>
<dbReference type="InterPro" id="IPR050469">
    <property type="entry name" value="Diguanylate_Cyclase"/>
</dbReference>
<evidence type="ECO:0000313" key="2">
    <source>
        <dbReference type="EMBL" id="RSL34263.1"/>
    </source>
</evidence>
<dbReference type="SUPFAM" id="SSF55781">
    <property type="entry name" value="GAF domain-like"/>
    <property type="match status" value="2"/>
</dbReference>
<protein>
    <submittedName>
        <fullName evidence="2">Sensor domain-containing diguanylate cyclase</fullName>
    </submittedName>
</protein>
<proteinExistence type="predicted"/>
<name>A0A3R9PMT8_9BACI</name>
<dbReference type="Pfam" id="PF00990">
    <property type="entry name" value="GGDEF"/>
    <property type="match status" value="1"/>
</dbReference>
<dbReference type="FunFam" id="3.30.70.270:FF:000001">
    <property type="entry name" value="Diguanylate cyclase domain protein"/>
    <property type="match status" value="1"/>
</dbReference>
<accession>A0A3R9PMT8</accession>
<dbReference type="Gene3D" id="3.30.70.270">
    <property type="match status" value="1"/>
</dbReference>
<dbReference type="InterPro" id="IPR043128">
    <property type="entry name" value="Rev_trsase/Diguanyl_cyclase"/>
</dbReference>
<sequence length="587" mass="67152">MKKDIYLSEEEEAQYREMWENILPTNDMKTVLGPCIFYLKDSNHHILSTFHTEQVPNAVKQQAGLREVMEEMHKSEEKTICFGPTEWKVGVIGGNPEKQVLQAFLTALVPSVKRWLTDKAPTLQYAAQKRNDLMIQVTKKFHSSMKADAVLKEIVKALEFIYPSSRITLHLAQDWEVHTDLAHIDCSFGFHNLNEKMKQTYLVGQMQVEETRDWNVSVIYIPLRGKQGVYGVLSMEAARSLVKDEKEREYIKTLADTGGNALENAELYQQSRTLIKDLQLINETSHILNSRLKIEETVQSMQKQIKKFIPESQVGFILIDDVRNLRILNDSYFNDSNQLETIYRVMDRFERDQDSIFISNLNDESAYQFSGYRSMMAGPMKQSGELKGAVIVLGEAPNAFTFHQFKLMQSLIHHSTLAFMNAVLHEKLETLVITDHLTKLRSRHHLDECVRDSLDNETQGTFLLFDIDNFKNVNDNYGHQTGDSIIIQVGRIIEDNIRSGDVAARWGGEELAVYLPQASADFGWKVAERIVKNVEEASAPPVTISCGAATWEQKEQITLDDLFQRADQALYMAKRSGKNQVVDEMKS</sequence>
<gene>
    <name evidence="2" type="ORF">D7Z54_06815</name>
</gene>
<dbReference type="EMBL" id="RBVX01000004">
    <property type="protein sequence ID" value="RSL34263.1"/>
    <property type="molecule type" value="Genomic_DNA"/>
</dbReference>
<organism evidence="2 3">
    <name type="scientific">Salibacterium salarium</name>
    <dbReference type="NCBI Taxonomy" id="284579"/>
    <lineage>
        <taxon>Bacteria</taxon>
        <taxon>Bacillati</taxon>
        <taxon>Bacillota</taxon>
        <taxon>Bacilli</taxon>
        <taxon>Bacillales</taxon>
        <taxon>Bacillaceae</taxon>
    </lineage>
</organism>
<keyword evidence="3" id="KW-1185">Reference proteome</keyword>
<dbReference type="Gene3D" id="3.30.450.40">
    <property type="match status" value="2"/>
</dbReference>
<dbReference type="GO" id="GO:1902201">
    <property type="term" value="P:negative regulation of bacterial-type flagellum-dependent cell motility"/>
    <property type="evidence" value="ECO:0007669"/>
    <property type="project" value="TreeGrafter"/>
</dbReference>
<dbReference type="SMART" id="SM00267">
    <property type="entry name" value="GGDEF"/>
    <property type="match status" value="1"/>
</dbReference>
<dbReference type="NCBIfam" id="TIGR00254">
    <property type="entry name" value="GGDEF"/>
    <property type="match status" value="1"/>
</dbReference>
<comment type="caution">
    <text evidence="2">The sequence shown here is derived from an EMBL/GenBank/DDBJ whole genome shotgun (WGS) entry which is preliminary data.</text>
</comment>
<dbReference type="PROSITE" id="PS50887">
    <property type="entry name" value="GGDEF"/>
    <property type="match status" value="1"/>
</dbReference>
<dbReference type="GO" id="GO:0043709">
    <property type="term" value="P:cell adhesion involved in single-species biofilm formation"/>
    <property type="evidence" value="ECO:0007669"/>
    <property type="project" value="TreeGrafter"/>
</dbReference>
<dbReference type="CDD" id="cd01949">
    <property type="entry name" value="GGDEF"/>
    <property type="match status" value="1"/>
</dbReference>
<dbReference type="InterPro" id="IPR000160">
    <property type="entry name" value="GGDEF_dom"/>
</dbReference>
<reference evidence="2 3" key="1">
    <citation type="submission" date="2018-10" db="EMBL/GenBank/DDBJ databases">
        <title>Draft genome sequence of Bacillus salarius IM0101, isolated from a hypersaline soil in Inner Mongolia, China.</title>
        <authorList>
            <person name="Yamprayoonswat W."/>
            <person name="Boonvisut S."/>
            <person name="Jumpathong W."/>
            <person name="Sittihan S."/>
            <person name="Ruangsuj P."/>
            <person name="Wanthongcharoen S."/>
            <person name="Thongpramul N."/>
            <person name="Pimmason S."/>
            <person name="Yu B."/>
            <person name="Yasawong M."/>
        </authorList>
    </citation>
    <scope>NUCLEOTIDE SEQUENCE [LARGE SCALE GENOMIC DNA]</scope>
    <source>
        <strain evidence="2 3">IM0101</strain>
    </source>
</reference>
<dbReference type="RefSeq" id="WP_125555084.1">
    <property type="nucleotide sequence ID" value="NZ_RBVX01000004.1"/>
</dbReference>
<dbReference type="GO" id="GO:0052621">
    <property type="term" value="F:diguanylate cyclase activity"/>
    <property type="evidence" value="ECO:0007669"/>
    <property type="project" value="TreeGrafter"/>
</dbReference>
<dbReference type="PANTHER" id="PTHR45138:SF9">
    <property type="entry name" value="DIGUANYLATE CYCLASE DGCM-RELATED"/>
    <property type="match status" value="1"/>
</dbReference>
<dbReference type="InterPro" id="IPR029787">
    <property type="entry name" value="Nucleotide_cyclase"/>
</dbReference>
<evidence type="ECO:0000313" key="3">
    <source>
        <dbReference type="Proteomes" id="UP000275076"/>
    </source>
</evidence>
<dbReference type="SUPFAM" id="SSF55073">
    <property type="entry name" value="Nucleotide cyclase"/>
    <property type="match status" value="1"/>
</dbReference>
<dbReference type="PANTHER" id="PTHR45138">
    <property type="entry name" value="REGULATORY COMPONENTS OF SENSORY TRANSDUCTION SYSTEM"/>
    <property type="match status" value="1"/>
</dbReference>
<evidence type="ECO:0000259" key="1">
    <source>
        <dbReference type="PROSITE" id="PS50887"/>
    </source>
</evidence>
<dbReference type="Proteomes" id="UP000275076">
    <property type="component" value="Unassembled WGS sequence"/>
</dbReference>
<dbReference type="GO" id="GO:0005886">
    <property type="term" value="C:plasma membrane"/>
    <property type="evidence" value="ECO:0007669"/>
    <property type="project" value="TreeGrafter"/>
</dbReference>